<dbReference type="EMBL" id="JAQQBR010000003">
    <property type="protein sequence ID" value="KAK0179457.1"/>
    <property type="molecule type" value="Genomic_DNA"/>
</dbReference>
<name>A0AA39KZK6_MICHY</name>
<evidence type="ECO:0000313" key="2">
    <source>
        <dbReference type="EMBL" id="KAK0179457.1"/>
    </source>
</evidence>
<reference evidence="2" key="2">
    <citation type="submission" date="2023-03" db="EMBL/GenBank/DDBJ databases">
        <authorList>
            <person name="Inwood S.N."/>
            <person name="Skelly J.G."/>
            <person name="Guhlin J."/>
            <person name="Harrop T.W.R."/>
            <person name="Goldson S.G."/>
            <person name="Dearden P.K."/>
        </authorList>
    </citation>
    <scope>NUCLEOTIDE SEQUENCE</scope>
    <source>
        <strain evidence="2">Lincoln</strain>
        <tissue evidence="2">Whole body</tissue>
    </source>
</reference>
<dbReference type="Proteomes" id="UP001168972">
    <property type="component" value="Unassembled WGS sequence"/>
</dbReference>
<keyword evidence="3" id="KW-1185">Reference proteome</keyword>
<organism evidence="2 3">
    <name type="scientific">Microctonus hyperodae</name>
    <name type="common">Parasitoid wasp</name>
    <dbReference type="NCBI Taxonomy" id="165561"/>
    <lineage>
        <taxon>Eukaryota</taxon>
        <taxon>Metazoa</taxon>
        <taxon>Ecdysozoa</taxon>
        <taxon>Arthropoda</taxon>
        <taxon>Hexapoda</taxon>
        <taxon>Insecta</taxon>
        <taxon>Pterygota</taxon>
        <taxon>Neoptera</taxon>
        <taxon>Endopterygota</taxon>
        <taxon>Hymenoptera</taxon>
        <taxon>Apocrita</taxon>
        <taxon>Ichneumonoidea</taxon>
        <taxon>Braconidae</taxon>
        <taxon>Euphorinae</taxon>
        <taxon>Microctonus</taxon>
    </lineage>
</organism>
<proteinExistence type="predicted"/>
<evidence type="ECO:0000256" key="1">
    <source>
        <dbReference type="SAM" id="MobiDB-lite"/>
    </source>
</evidence>
<dbReference type="AlphaFoldDB" id="A0AA39KZK6"/>
<protein>
    <submittedName>
        <fullName evidence="2">Uncharacterized protein</fullName>
    </submittedName>
</protein>
<gene>
    <name evidence="2" type="ORF">PV327_005208</name>
</gene>
<evidence type="ECO:0000313" key="3">
    <source>
        <dbReference type="Proteomes" id="UP001168972"/>
    </source>
</evidence>
<accession>A0AA39KZK6</accession>
<reference evidence="2" key="1">
    <citation type="journal article" date="2023" name="bioRxiv">
        <title>Scaffold-level genome assemblies of two parasitoid biocontrol wasps reveal the parthenogenesis mechanism and an associated novel virus.</title>
        <authorList>
            <person name="Inwood S."/>
            <person name="Skelly J."/>
            <person name="Guhlin J."/>
            <person name="Harrop T."/>
            <person name="Goldson S."/>
            <person name="Dearden P."/>
        </authorList>
    </citation>
    <scope>NUCLEOTIDE SEQUENCE</scope>
    <source>
        <strain evidence="2">Lincoln</strain>
        <tissue evidence="2">Whole body</tissue>
    </source>
</reference>
<sequence length="114" mass="12769">MFKLVHQSIAMRSKPVARKLGSSDEGETTLGSGETGVINERCIEIEEQSSNIYQEHKNIDDIHPKNHSPQPSIQEKVAAALSSYPGRKQLVTITRHWLERQSDLSKQPLGSSYL</sequence>
<comment type="caution">
    <text evidence="2">The sequence shown here is derived from an EMBL/GenBank/DDBJ whole genome shotgun (WGS) entry which is preliminary data.</text>
</comment>
<feature type="region of interest" description="Disordered" evidence="1">
    <location>
        <begin position="13"/>
        <end position="35"/>
    </location>
</feature>